<gene>
    <name evidence="2" type="ORF">DXN05_03005</name>
</gene>
<dbReference type="EMBL" id="QTJU01000001">
    <property type="protein sequence ID" value="RFM29957.1"/>
    <property type="molecule type" value="Genomic_DNA"/>
</dbReference>
<evidence type="ECO:0000313" key="3">
    <source>
        <dbReference type="Proteomes" id="UP000261284"/>
    </source>
</evidence>
<name>A0A3E1NPX9_9BACT</name>
<organism evidence="2 3">
    <name type="scientific">Deminuibacter soli</name>
    <dbReference type="NCBI Taxonomy" id="2291815"/>
    <lineage>
        <taxon>Bacteria</taxon>
        <taxon>Pseudomonadati</taxon>
        <taxon>Bacteroidota</taxon>
        <taxon>Chitinophagia</taxon>
        <taxon>Chitinophagales</taxon>
        <taxon>Chitinophagaceae</taxon>
        <taxon>Deminuibacter</taxon>
    </lineage>
</organism>
<evidence type="ECO:0000256" key="1">
    <source>
        <dbReference type="SAM" id="SignalP"/>
    </source>
</evidence>
<proteinExistence type="predicted"/>
<accession>A0A3E1NPX9</accession>
<reference evidence="2 3" key="1">
    <citation type="submission" date="2018-08" db="EMBL/GenBank/DDBJ databases">
        <title>Chitinophagaceae sp. K23C18032701, a novel bacterium isolated from forest soil.</title>
        <authorList>
            <person name="Wang C."/>
        </authorList>
    </citation>
    <scope>NUCLEOTIDE SEQUENCE [LARGE SCALE GENOMIC DNA]</scope>
    <source>
        <strain evidence="2 3">K23C18032701</strain>
    </source>
</reference>
<keyword evidence="3" id="KW-1185">Reference proteome</keyword>
<feature type="signal peptide" evidence="1">
    <location>
        <begin position="1"/>
        <end position="19"/>
    </location>
</feature>
<keyword evidence="1" id="KW-0732">Signal</keyword>
<protein>
    <submittedName>
        <fullName evidence="2">Uncharacterized protein</fullName>
    </submittedName>
</protein>
<comment type="caution">
    <text evidence="2">The sequence shown here is derived from an EMBL/GenBank/DDBJ whole genome shotgun (WGS) entry which is preliminary data.</text>
</comment>
<dbReference type="Proteomes" id="UP000261284">
    <property type="component" value="Unassembled WGS sequence"/>
</dbReference>
<dbReference type="AlphaFoldDB" id="A0A3E1NPX9"/>
<feature type="chain" id="PRO_5017644499" evidence="1">
    <location>
        <begin position="20"/>
        <end position="93"/>
    </location>
</feature>
<evidence type="ECO:0000313" key="2">
    <source>
        <dbReference type="EMBL" id="RFM29957.1"/>
    </source>
</evidence>
<sequence length="93" mass="10517">MPKTILVVCCVLCKVFAQAQTHTDSTSIVVKTLQIRDSAAVAHYPIRLIPANYYTNHLPFFCDKELKLEKAVKFPVKIRLGSVDYVDQLEGKH</sequence>